<evidence type="ECO:0000256" key="5">
    <source>
        <dbReference type="ARBA" id="ARBA00022989"/>
    </source>
</evidence>
<dbReference type="PANTHER" id="PTHR43495:SF5">
    <property type="entry name" value="GAMMA-AMINOBUTYRIC ACID PERMEASE"/>
    <property type="match status" value="1"/>
</dbReference>
<feature type="transmembrane region" description="Helical" evidence="8">
    <location>
        <begin position="94"/>
        <end position="115"/>
    </location>
</feature>
<reference evidence="11" key="1">
    <citation type="submission" date="2016-11" db="EMBL/GenBank/DDBJ databases">
        <authorList>
            <person name="Varghese N."/>
            <person name="Submissions S."/>
        </authorList>
    </citation>
    <scope>NUCLEOTIDE SEQUENCE [LARGE SCALE GENOMIC DNA]</scope>
    <source>
        <strain evidence="11">DSM 16057</strain>
    </source>
</reference>
<dbReference type="Proteomes" id="UP000184529">
    <property type="component" value="Unassembled WGS sequence"/>
</dbReference>
<dbReference type="GO" id="GO:0055085">
    <property type="term" value="P:transmembrane transport"/>
    <property type="evidence" value="ECO:0007669"/>
    <property type="project" value="InterPro"/>
</dbReference>
<dbReference type="GO" id="GO:0016020">
    <property type="term" value="C:membrane"/>
    <property type="evidence" value="ECO:0007669"/>
    <property type="project" value="UniProtKB-SubCell"/>
</dbReference>
<feature type="region of interest" description="Disordered" evidence="7">
    <location>
        <begin position="164"/>
        <end position="188"/>
    </location>
</feature>
<dbReference type="InterPro" id="IPR004841">
    <property type="entry name" value="AA-permease/SLC12A_dom"/>
</dbReference>
<evidence type="ECO:0000256" key="8">
    <source>
        <dbReference type="SAM" id="Phobius"/>
    </source>
</evidence>
<feature type="transmembrane region" description="Helical" evidence="8">
    <location>
        <begin position="121"/>
        <end position="139"/>
    </location>
</feature>
<dbReference type="STRING" id="1121432.SAMN02745219_00233"/>
<keyword evidence="3 8" id="KW-0812">Transmembrane</keyword>
<organism evidence="10 11">
    <name type="scientific">Desulfofundulus thermosubterraneus DSM 16057</name>
    <dbReference type="NCBI Taxonomy" id="1121432"/>
    <lineage>
        <taxon>Bacteria</taxon>
        <taxon>Bacillati</taxon>
        <taxon>Bacillota</taxon>
        <taxon>Clostridia</taxon>
        <taxon>Eubacteriales</taxon>
        <taxon>Peptococcaceae</taxon>
        <taxon>Desulfofundulus</taxon>
    </lineage>
</organism>
<protein>
    <submittedName>
        <fullName evidence="10">Amino acid permease</fullName>
    </submittedName>
</protein>
<evidence type="ECO:0000256" key="7">
    <source>
        <dbReference type="SAM" id="MobiDB-lite"/>
    </source>
</evidence>
<evidence type="ECO:0000259" key="9">
    <source>
        <dbReference type="Pfam" id="PF00324"/>
    </source>
</evidence>
<name>A0A1M6AQ86_9FIRM</name>
<comment type="subcellular location">
    <subcellularLocation>
        <location evidence="1">Membrane</location>
        <topology evidence="1">Multi-pass membrane protein</topology>
    </subcellularLocation>
</comment>
<dbReference type="AlphaFoldDB" id="A0A1M6AQ86"/>
<evidence type="ECO:0000256" key="6">
    <source>
        <dbReference type="ARBA" id="ARBA00023136"/>
    </source>
</evidence>
<evidence type="ECO:0000256" key="3">
    <source>
        <dbReference type="ARBA" id="ARBA00022692"/>
    </source>
</evidence>
<keyword evidence="2" id="KW-0813">Transport</keyword>
<feature type="domain" description="Amino acid permease/ SLC12A" evidence="9">
    <location>
        <begin position="8"/>
        <end position="118"/>
    </location>
</feature>
<dbReference type="GO" id="GO:0006865">
    <property type="term" value="P:amino acid transport"/>
    <property type="evidence" value="ECO:0007669"/>
    <property type="project" value="UniProtKB-KW"/>
</dbReference>
<feature type="transmembrane region" description="Helical" evidence="8">
    <location>
        <begin position="53"/>
        <end position="73"/>
    </location>
</feature>
<dbReference type="EMBL" id="FQZM01000003">
    <property type="protein sequence ID" value="SHI38591.1"/>
    <property type="molecule type" value="Genomic_DNA"/>
</dbReference>
<dbReference type="PANTHER" id="PTHR43495">
    <property type="entry name" value="GABA PERMEASE"/>
    <property type="match status" value="1"/>
</dbReference>
<gene>
    <name evidence="10" type="ORF">SAMN02745219_00233</name>
</gene>
<evidence type="ECO:0000256" key="1">
    <source>
        <dbReference type="ARBA" id="ARBA00004141"/>
    </source>
</evidence>
<accession>A0A1M6AQ86</accession>
<keyword evidence="4" id="KW-0029">Amino-acid transport</keyword>
<evidence type="ECO:0000313" key="10">
    <source>
        <dbReference type="EMBL" id="SHI38591.1"/>
    </source>
</evidence>
<evidence type="ECO:0000256" key="2">
    <source>
        <dbReference type="ARBA" id="ARBA00022448"/>
    </source>
</evidence>
<dbReference type="RefSeq" id="WP_072866921.1">
    <property type="nucleotide sequence ID" value="NZ_FQZM01000003.1"/>
</dbReference>
<sequence>MNAVTLYAQGHAPSWLKEPAGSVAVPRRGILFSGAAMLAGVSLSYLLPKGIYLFLVASGGFSLLLAYVIIMATHYRFRKAWGCPPTGRYQLPGYPYTTLGGLAALLAIMASMPLIPGQGAGLLAGLALTGVYSLGYLVFKVWAPRARKAVLIRPGDVQPEAAWEIGEEPLPPADATKETQTPNSIQRD</sequence>
<evidence type="ECO:0000256" key="4">
    <source>
        <dbReference type="ARBA" id="ARBA00022970"/>
    </source>
</evidence>
<keyword evidence="6 8" id="KW-0472">Membrane</keyword>
<keyword evidence="11" id="KW-1185">Reference proteome</keyword>
<proteinExistence type="predicted"/>
<evidence type="ECO:0000313" key="11">
    <source>
        <dbReference type="Proteomes" id="UP000184529"/>
    </source>
</evidence>
<dbReference type="Pfam" id="PF00324">
    <property type="entry name" value="AA_permease"/>
    <property type="match status" value="1"/>
</dbReference>
<feature type="transmembrane region" description="Helical" evidence="8">
    <location>
        <begin position="29"/>
        <end position="47"/>
    </location>
</feature>
<feature type="compositionally biased region" description="Polar residues" evidence="7">
    <location>
        <begin position="178"/>
        <end position="188"/>
    </location>
</feature>
<keyword evidence="5 8" id="KW-1133">Transmembrane helix</keyword>